<feature type="transmembrane region" description="Helical" evidence="7">
    <location>
        <begin position="1219"/>
        <end position="1243"/>
    </location>
</feature>
<dbReference type="InterPro" id="IPR053986">
    <property type="entry name" value="GPR128_GAIN_subdom_B"/>
</dbReference>
<keyword evidence="3 7" id="KW-1133">Transmembrane helix</keyword>
<dbReference type="GeneID" id="113016448"/>
<protein>
    <recommendedName>
        <fullName evidence="13">Adhesion G protein-coupled receptor G7</fullName>
    </recommendedName>
</protein>
<evidence type="ECO:0000256" key="2">
    <source>
        <dbReference type="ARBA" id="ARBA00022692"/>
    </source>
</evidence>
<evidence type="ECO:0000256" key="1">
    <source>
        <dbReference type="ARBA" id="ARBA00004141"/>
    </source>
</evidence>
<reference evidence="11 12" key="1">
    <citation type="submission" date="2018-05" db="EMBL/GenBank/DDBJ databases">
        <authorList>
            <person name="Datahose"/>
        </authorList>
    </citation>
    <scope>NUCLEOTIDE SEQUENCE</scope>
</reference>
<dbReference type="InterPro" id="IPR057244">
    <property type="entry name" value="GAIN_B"/>
</dbReference>
<feature type="signal peptide" evidence="8">
    <location>
        <begin position="1"/>
        <end position="17"/>
    </location>
</feature>
<comment type="subcellular location">
    <subcellularLocation>
        <location evidence="1">Membrane</location>
        <topology evidence="1">Multi-pass membrane protein</topology>
    </subcellularLocation>
</comment>
<feature type="domain" description="GAIN-B" evidence="9">
    <location>
        <begin position="920"/>
        <end position="1077"/>
    </location>
</feature>
<dbReference type="OrthoDB" id="1100386at2759"/>
<dbReference type="Pfam" id="PF22261">
    <property type="entry name" value="GPR128_GAIN_subdom_B"/>
    <property type="match status" value="1"/>
</dbReference>
<keyword evidence="8" id="KW-0732">Signal</keyword>
<sequence length="1430" mass="152828">MDGWVWLVFTLASSTAGAELTAITDIPDTATTALLPTALPDHSTTSQNITTTPSFIASQSITAPSLTTTQNIITASSITTATQNITTAPSITTATQNITTAPSITTATQNITTASSITTATQNITTASSITTATQNITTASSITTATQNITTAPSITTATQNITTAPSITTATQNITTAPSITTATQNITSTTQNITTASSITTATQNITTATQNITTAPSITTATQNITSTTQNITTAPNLTTTQNITTAPSITTATQNITSTTQNITTAPSITTATQNITTAPSITTATQNITSSTQNITTAPRITTATRNITSTTQNITTAPSITTATQNITTAPSITTATQNITSTTQNITTAPSITTATRNITSTTQNITTAPSITTATQNITPATQNITTAPNLTTTQNITTAPSITTATQNITTAPSITTATQNITSTTQNITTAPSATATTTQHIATTPSTTATITQNIATVPSITNTTQNITIAPSITTATQNITTAPIITTATQNITSTTQNITTAPSITTATQNITSTTQNITTAPSLTTTQNITTASSITTATQNITTASRITTATQNITTAPSLTTTQNITTASSITTATQNITTATQNITTAPSITTATQNITSTTQNITSTPSTTATTTQKITATTQNITTAPNVTTITQNFTTSPTIPITTSKTYTTPSTSTSTTSPTSVTPPTTTALKCDNGGENVNGVCLCPDEWTGETCSEVNFCAAQRFEGFRFPRTPIGWFAYSDEICEVGTSGAGKPQASTRCLFMSESPGFNTLHIFQCNLTLSDIQQNLTSPADLEMLATSTQILTSNPEELTAENVTAAAEIANTLLLSANATESVRVAAVATVSQLLNTTVSDDTEENNTTLGLTVTLDQLSVNLSLNLNASQSQIVQPNLVVQSAQISAAGTQGVQFTSLKGTSGSFVAERIQLNTNATQVVVENGFIADALIYVRFPQGKGVRSRQTDSNVSLGFVLYQNDRFFRSKLYLRRRATIRVLSASVRGQEPNMVPQHVEMMFRPRNISGTSLYDFSCVFWNYSQKDWSTSGCSKGNTSDGLMRCFCNHTTNFAALWSYRENYEYAEALGVISIVGLSLSILGLVVTIIYHIKENFFSKSHGQPSNLNSKLALLCIYLSLLAFIITFLSGVQNSSRQNDTKVQSDDRINNILNSDEHIEPDRGSCTAVAALLHFLLMATFMWNSVYSTQLVLLVRSMRRSLPTHWTPLSVTLGWGMPACFMVITLGVSYRVDNPLGYRQEEFCWLAALDKNKQFNFGKPMFWAFLLPIGLILIYNIVLLVITSMTTCKVEPRLTSNKKSSLSRKFLISLSLAVLLGLSWTLGYFVLLSSEKTHLIFSILFYICTTTQGLQIFLLFTARTRAFRASMSRSMQYISSINIPLNNTKYNLWKKWNTWNMSQSETYRDLSDIEMTTSKTL</sequence>
<dbReference type="Gene3D" id="2.60.220.50">
    <property type="match status" value="1"/>
</dbReference>
<dbReference type="Pfam" id="PF22257">
    <property type="entry name" value="GPR128_N"/>
    <property type="match status" value="1"/>
</dbReference>
<dbReference type="Proteomes" id="UP000265100">
    <property type="component" value="Chromosome 23"/>
</dbReference>
<evidence type="ECO:0000256" key="5">
    <source>
        <dbReference type="ARBA" id="ARBA00023157"/>
    </source>
</evidence>
<keyword evidence="5" id="KW-1015">Disulfide bond</keyword>
<evidence type="ECO:0008006" key="13">
    <source>
        <dbReference type="Google" id="ProtNLM"/>
    </source>
</evidence>
<evidence type="ECO:0000256" key="7">
    <source>
        <dbReference type="SAM" id="Phobius"/>
    </source>
</evidence>
<keyword evidence="12" id="KW-1185">Reference proteome</keyword>
<dbReference type="PROSITE" id="PS50261">
    <property type="entry name" value="G_PROTEIN_RECEP_F2_4"/>
    <property type="match status" value="1"/>
</dbReference>
<dbReference type="Bgee" id="ENSACLG00000002248">
    <property type="expression patterns" value="Expressed in liver"/>
</dbReference>
<dbReference type="PANTHER" id="PTHR47767:SF1">
    <property type="entry name" value="ADHESION G PROTEIN-COUPLED RECEPTOR G7"/>
    <property type="match status" value="1"/>
</dbReference>
<keyword evidence="2 7" id="KW-0812">Transmembrane</keyword>
<dbReference type="Pfam" id="PF00002">
    <property type="entry name" value="7tm_2"/>
    <property type="match status" value="1"/>
</dbReference>
<feature type="transmembrane region" description="Helical" evidence="7">
    <location>
        <begin position="1125"/>
        <end position="1145"/>
    </location>
</feature>
<evidence type="ECO:0000256" key="3">
    <source>
        <dbReference type="ARBA" id="ARBA00022989"/>
    </source>
</evidence>
<dbReference type="InterPro" id="IPR053984">
    <property type="entry name" value="GPR128_N"/>
</dbReference>
<organism evidence="11 12">
    <name type="scientific">Astatotilapia calliptera</name>
    <name type="common">Eastern happy</name>
    <name type="synonym">Chromis callipterus</name>
    <dbReference type="NCBI Taxonomy" id="8154"/>
    <lineage>
        <taxon>Eukaryota</taxon>
        <taxon>Metazoa</taxon>
        <taxon>Chordata</taxon>
        <taxon>Craniata</taxon>
        <taxon>Vertebrata</taxon>
        <taxon>Euteleostomi</taxon>
        <taxon>Actinopterygii</taxon>
        <taxon>Neopterygii</taxon>
        <taxon>Teleostei</taxon>
        <taxon>Neoteleostei</taxon>
        <taxon>Acanthomorphata</taxon>
        <taxon>Ovalentaria</taxon>
        <taxon>Cichlomorphae</taxon>
        <taxon>Cichliformes</taxon>
        <taxon>Cichlidae</taxon>
        <taxon>African cichlids</taxon>
        <taxon>Pseudocrenilabrinae</taxon>
        <taxon>Haplochromini</taxon>
        <taxon>Astatotilapia</taxon>
    </lineage>
</organism>
<dbReference type="Gene3D" id="1.20.1070.10">
    <property type="entry name" value="Rhodopsin 7-helix transmembrane proteins"/>
    <property type="match status" value="1"/>
</dbReference>
<dbReference type="Pfam" id="PF22259">
    <property type="entry name" value="GPR128_GAIN_subdomA"/>
    <property type="match status" value="1"/>
</dbReference>
<dbReference type="STRING" id="8154.ENSACLP00000003276"/>
<evidence type="ECO:0000256" key="6">
    <source>
        <dbReference type="SAM" id="MobiDB-lite"/>
    </source>
</evidence>
<dbReference type="SMART" id="SM00303">
    <property type="entry name" value="GPS"/>
    <property type="match status" value="1"/>
</dbReference>
<reference evidence="11" key="4">
    <citation type="submission" date="2025-09" db="UniProtKB">
        <authorList>
            <consortium name="Ensembl"/>
        </authorList>
    </citation>
    <scope>IDENTIFICATION</scope>
</reference>
<reference evidence="11" key="3">
    <citation type="submission" date="2025-08" db="UniProtKB">
        <authorList>
            <consortium name="Ensembl"/>
        </authorList>
    </citation>
    <scope>IDENTIFICATION</scope>
</reference>
<dbReference type="GO" id="GO:0004930">
    <property type="term" value="F:G protein-coupled receptor activity"/>
    <property type="evidence" value="ECO:0007669"/>
    <property type="project" value="InterPro"/>
</dbReference>
<proteinExistence type="predicted"/>
<evidence type="ECO:0000256" key="8">
    <source>
        <dbReference type="SAM" id="SignalP"/>
    </source>
</evidence>
<dbReference type="InterPro" id="IPR046338">
    <property type="entry name" value="GAIN_dom_sf"/>
</dbReference>
<dbReference type="PANTHER" id="PTHR47767">
    <property type="entry name" value="ADHESION G PROTEIN-COUPLED RECEPTOR G7"/>
    <property type="match status" value="1"/>
</dbReference>
<evidence type="ECO:0000313" key="12">
    <source>
        <dbReference type="Proteomes" id="UP000265100"/>
    </source>
</evidence>
<keyword evidence="4 7" id="KW-0472">Membrane</keyword>
<feature type="region of interest" description="Disordered" evidence="6">
    <location>
        <begin position="668"/>
        <end position="689"/>
    </location>
</feature>
<evidence type="ECO:0000259" key="10">
    <source>
        <dbReference type="PROSITE" id="PS50261"/>
    </source>
</evidence>
<evidence type="ECO:0000256" key="4">
    <source>
        <dbReference type="ARBA" id="ARBA00023136"/>
    </source>
</evidence>
<dbReference type="Pfam" id="PF01825">
    <property type="entry name" value="GPS"/>
    <property type="match status" value="1"/>
</dbReference>
<evidence type="ECO:0000259" key="9">
    <source>
        <dbReference type="PROSITE" id="PS50221"/>
    </source>
</evidence>
<dbReference type="OMA" id="CMESNRE"/>
<feature type="transmembrane region" description="Helical" evidence="7">
    <location>
        <begin position="1352"/>
        <end position="1371"/>
    </location>
</feature>
<dbReference type="RefSeq" id="XP_026015066.1">
    <property type="nucleotide sequence ID" value="XM_026159281.1"/>
</dbReference>
<dbReference type="InterPro" id="IPR053066">
    <property type="entry name" value="ADGR_G7"/>
</dbReference>
<evidence type="ECO:0000313" key="11">
    <source>
        <dbReference type="Ensembl" id="ENSACLP00000003276.1"/>
    </source>
</evidence>
<feature type="chain" id="PRO_5018069287" description="Adhesion G protein-coupled receptor G7" evidence="8">
    <location>
        <begin position="18"/>
        <end position="1430"/>
    </location>
</feature>
<dbReference type="PROSITE" id="PS50221">
    <property type="entry name" value="GAIN_B"/>
    <property type="match status" value="1"/>
</dbReference>
<feature type="transmembrane region" description="Helical" evidence="7">
    <location>
        <begin position="1319"/>
        <end position="1340"/>
    </location>
</feature>
<dbReference type="InterPro" id="IPR000832">
    <property type="entry name" value="GPCR_2_secretin-like"/>
</dbReference>
<accession>A0A3P8NER9</accession>
<feature type="domain" description="G-protein coupled receptors family 2 profile 2" evidence="10">
    <location>
        <begin position="1083"/>
        <end position="1373"/>
    </location>
</feature>
<feature type="transmembrane region" description="Helical" evidence="7">
    <location>
        <begin position="1274"/>
        <end position="1298"/>
    </location>
</feature>
<dbReference type="InterPro" id="IPR017981">
    <property type="entry name" value="GPCR_2-like_7TM"/>
</dbReference>
<dbReference type="Ensembl" id="ENSACLT00000003353.2">
    <property type="protein sequence ID" value="ENSACLP00000003276.1"/>
    <property type="gene ID" value="ENSACLG00000002248.2"/>
</dbReference>
<feature type="transmembrane region" description="Helical" evidence="7">
    <location>
        <begin position="1082"/>
        <end position="1104"/>
    </location>
</feature>
<name>A0A3P8NER9_ASTCA</name>
<feature type="transmembrane region" description="Helical" evidence="7">
    <location>
        <begin position="1184"/>
        <end position="1207"/>
    </location>
</feature>
<dbReference type="InterPro" id="IPR053985">
    <property type="entry name" value="GPR128_GAIN_subdom_A"/>
</dbReference>
<dbReference type="GeneTree" id="ENSGT00940000159169"/>
<dbReference type="GO" id="GO:0016020">
    <property type="term" value="C:membrane"/>
    <property type="evidence" value="ECO:0007669"/>
    <property type="project" value="UniProtKB-SubCell"/>
</dbReference>
<dbReference type="InterPro" id="IPR000203">
    <property type="entry name" value="GPS"/>
</dbReference>
<dbReference type="GO" id="GO:0007166">
    <property type="term" value="P:cell surface receptor signaling pathway"/>
    <property type="evidence" value="ECO:0007669"/>
    <property type="project" value="InterPro"/>
</dbReference>
<reference evidence="12" key="2">
    <citation type="submission" date="2023-03" db="EMBL/GenBank/DDBJ databases">
        <authorList>
            <consortium name="Wellcome Sanger Institute Data Sharing"/>
        </authorList>
    </citation>
    <scope>NUCLEOTIDE SEQUENCE [LARGE SCALE GENOMIC DNA]</scope>
</reference>